<dbReference type="Gene3D" id="3.30.1330.30">
    <property type="match status" value="1"/>
</dbReference>
<dbReference type="SUPFAM" id="SSF75217">
    <property type="entry name" value="alpha/beta knot"/>
    <property type="match status" value="1"/>
</dbReference>
<gene>
    <name evidence="4" type="ORF">SAMN04487977_1064</name>
</gene>
<dbReference type="OrthoDB" id="9785673at2"/>
<dbReference type="Pfam" id="PF00588">
    <property type="entry name" value="SpoU_methylase"/>
    <property type="match status" value="1"/>
</dbReference>
<dbReference type="GO" id="GO:0032259">
    <property type="term" value="P:methylation"/>
    <property type="evidence" value="ECO:0007669"/>
    <property type="project" value="UniProtKB-KW"/>
</dbReference>
<dbReference type="GO" id="GO:0008173">
    <property type="term" value="F:RNA methyltransferase activity"/>
    <property type="evidence" value="ECO:0007669"/>
    <property type="project" value="InterPro"/>
</dbReference>
<keyword evidence="5" id="KW-1185">Reference proteome</keyword>
<dbReference type="SMART" id="SM00967">
    <property type="entry name" value="SpoU_sub_bind"/>
    <property type="match status" value="1"/>
</dbReference>
<evidence type="ECO:0000313" key="5">
    <source>
        <dbReference type="Proteomes" id="UP000182360"/>
    </source>
</evidence>
<dbReference type="InterPro" id="IPR029026">
    <property type="entry name" value="tRNA_m1G_MTases_N"/>
</dbReference>
<dbReference type="InterPro" id="IPR029064">
    <property type="entry name" value="Ribosomal_eL30-like_sf"/>
</dbReference>
<dbReference type="Pfam" id="PF08032">
    <property type="entry name" value="SpoU_sub_bind"/>
    <property type="match status" value="1"/>
</dbReference>
<evidence type="ECO:0000313" key="4">
    <source>
        <dbReference type="EMBL" id="SEQ56056.1"/>
    </source>
</evidence>
<dbReference type="AlphaFoldDB" id="A0A1H9H119"/>
<dbReference type="eggNOG" id="COG0566">
    <property type="taxonomic scope" value="Bacteria"/>
</dbReference>
<dbReference type="SUPFAM" id="SSF55315">
    <property type="entry name" value="L30e-like"/>
    <property type="match status" value="1"/>
</dbReference>
<dbReference type="STRING" id="163.SAMN04487775_101213"/>
<dbReference type="InterPro" id="IPR004441">
    <property type="entry name" value="rRNA_MeTrfase_TrmH"/>
</dbReference>
<dbReference type="InterPro" id="IPR001537">
    <property type="entry name" value="SpoU_MeTrfase"/>
</dbReference>
<keyword evidence="1 4" id="KW-0489">Methyltransferase</keyword>
<proteinExistence type="predicted"/>
<evidence type="ECO:0000259" key="3">
    <source>
        <dbReference type="SMART" id="SM00967"/>
    </source>
</evidence>
<dbReference type="GO" id="GO:0003723">
    <property type="term" value="F:RNA binding"/>
    <property type="evidence" value="ECO:0007669"/>
    <property type="project" value="InterPro"/>
</dbReference>
<keyword evidence="2 4" id="KW-0808">Transferase</keyword>
<dbReference type="GO" id="GO:0005829">
    <property type="term" value="C:cytosol"/>
    <property type="evidence" value="ECO:0007669"/>
    <property type="project" value="TreeGrafter"/>
</dbReference>
<name>A0A1H9H119_9SPIR</name>
<evidence type="ECO:0000256" key="1">
    <source>
        <dbReference type="ARBA" id="ARBA00022603"/>
    </source>
</evidence>
<dbReference type="CDD" id="cd18095">
    <property type="entry name" value="SpoU-like_rRNA-MTase"/>
    <property type="match status" value="1"/>
</dbReference>
<dbReference type="RefSeq" id="WP_074643959.1">
    <property type="nucleotide sequence ID" value="NZ_AP025286.1"/>
</dbReference>
<protein>
    <submittedName>
        <fullName evidence="4">RNA methyltransferase, TrmH family</fullName>
    </submittedName>
</protein>
<feature type="domain" description="RNA 2-O ribose methyltransferase substrate binding" evidence="3">
    <location>
        <begin position="10"/>
        <end position="85"/>
    </location>
</feature>
<dbReference type="InterPro" id="IPR029028">
    <property type="entry name" value="Alpha/beta_knot_MTases"/>
</dbReference>
<dbReference type="InterPro" id="IPR013123">
    <property type="entry name" value="SpoU_subst-bd"/>
</dbReference>
<dbReference type="Proteomes" id="UP000182360">
    <property type="component" value="Unassembled WGS sequence"/>
</dbReference>
<dbReference type="GO" id="GO:0006396">
    <property type="term" value="P:RNA processing"/>
    <property type="evidence" value="ECO:0007669"/>
    <property type="project" value="InterPro"/>
</dbReference>
<dbReference type="PANTHER" id="PTHR46429:SF2">
    <property type="entry name" value="TRNA_RRNA METHYLTRANSFERASE"/>
    <property type="match status" value="1"/>
</dbReference>
<dbReference type="PANTHER" id="PTHR46429">
    <property type="entry name" value="23S RRNA (GUANOSINE-2'-O-)-METHYLTRANSFERASE RLMB"/>
    <property type="match status" value="1"/>
</dbReference>
<reference evidence="4 5" key="1">
    <citation type="submission" date="2016-10" db="EMBL/GenBank/DDBJ databases">
        <authorList>
            <person name="de Groot N.N."/>
        </authorList>
    </citation>
    <scope>NUCLEOTIDE SEQUENCE [LARGE SCALE GENOMIC DNA]</scope>
    <source>
        <strain evidence="4 5">B25</strain>
    </source>
</reference>
<organism evidence="4 5">
    <name type="scientific">Treponema bryantii</name>
    <dbReference type="NCBI Taxonomy" id="163"/>
    <lineage>
        <taxon>Bacteria</taxon>
        <taxon>Pseudomonadati</taxon>
        <taxon>Spirochaetota</taxon>
        <taxon>Spirochaetia</taxon>
        <taxon>Spirochaetales</taxon>
        <taxon>Treponemataceae</taxon>
        <taxon>Treponema</taxon>
    </lineage>
</organism>
<evidence type="ECO:0000256" key="2">
    <source>
        <dbReference type="ARBA" id="ARBA00022679"/>
    </source>
</evidence>
<dbReference type="EMBL" id="FOFU01000006">
    <property type="protein sequence ID" value="SEQ56056.1"/>
    <property type="molecule type" value="Genomic_DNA"/>
</dbReference>
<accession>A0A1H9H119</accession>
<sequence>MKNKKNNELAVCGFATVKKLEKNHPEKITRLYFTEEVAPKFGGLCKKLAKVHGIYNQKPAADLEKLSGTVHHQGVVAMIEAPQIEPLDSDITDGWIERGESAVLLDRIGNANNFGAIVRSAAFFGIKNIVIPNDEAQSSITTSSYRVAEGGMEYVNIYSVNSSVRLLEALSGKMLRVGTDLSAKKQVSYLSTADARKKPILVVLGNEEHGISEAVRKNCDELVIIPWGGMSEGVSESLVDSLNVAQASSIIFYEMTKK</sequence>
<dbReference type="Gene3D" id="3.40.1280.10">
    <property type="match status" value="1"/>
</dbReference>